<gene>
    <name evidence="1" type="ORF">I551_5326</name>
</gene>
<organism evidence="1 2">
    <name type="scientific">Mycobacterium ulcerans str. Harvey</name>
    <dbReference type="NCBI Taxonomy" id="1299332"/>
    <lineage>
        <taxon>Bacteria</taxon>
        <taxon>Bacillati</taxon>
        <taxon>Actinomycetota</taxon>
        <taxon>Actinomycetes</taxon>
        <taxon>Mycobacteriales</taxon>
        <taxon>Mycobacteriaceae</taxon>
        <taxon>Mycobacterium</taxon>
        <taxon>Mycobacterium ulcerans group</taxon>
    </lineage>
</organism>
<comment type="caution">
    <text evidence="1">The sequence shown here is derived from an EMBL/GenBank/DDBJ whole genome shotgun (WGS) entry which is preliminary data.</text>
</comment>
<evidence type="ECO:0000313" key="1">
    <source>
        <dbReference type="EMBL" id="EUA88246.1"/>
    </source>
</evidence>
<protein>
    <submittedName>
        <fullName evidence="1">Uncharacterized protein</fullName>
    </submittedName>
</protein>
<proteinExistence type="predicted"/>
<reference evidence="1 2" key="1">
    <citation type="submission" date="2014-01" db="EMBL/GenBank/DDBJ databases">
        <authorList>
            <person name="Dobos K."/>
            <person name="Lenaerts A."/>
            <person name="Ordway D."/>
            <person name="DeGroote M.A."/>
            <person name="Parker T."/>
            <person name="Sizemore C."/>
            <person name="Tallon L.J."/>
            <person name="Sadzewicz L.K."/>
            <person name="Sengamalay N."/>
            <person name="Fraser C.M."/>
            <person name="Hine E."/>
            <person name="Shefchek K.A."/>
            <person name="Das S.P."/>
            <person name="Tettelin H."/>
        </authorList>
    </citation>
    <scope>NUCLEOTIDE SEQUENCE [LARGE SCALE GENOMIC DNA]</scope>
    <source>
        <strain evidence="1 2">Harvey</strain>
    </source>
</reference>
<dbReference type="Proteomes" id="UP000020681">
    <property type="component" value="Unassembled WGS sequence"/>
</dbReference>
<keyword evidence="2" id="KW-1185">Reference proteome</keyword>
<dbReference type="EMBL" id="JAOL01000146">
    <property type="protein sequence ID" value="EUA88246.1"/>
    <property type="molecule type" value="Genomic_DNA"/>
</dbReference>
<evidence type="ECO:0000313" key="2">
    <source>
        <dbReference type="Proteomes" id="UP000020681"/>
    </source>
</evidence>
<name>A0ABN0QU53_MYCUL</name>
<accession>A0ABN0QU53</accession>
<sequence length="37" mass="4302">MHLFGRRQVDELGTRLWRYAPMVTSVQPLLGTAHVHQ</sequence>